<dbReference type="GO" id="GO:0004045">
    <property type="term" value="F:peptidyl-tRNA hydrolase activity"/>
    <property type="evidence" value="ECO:0007669"/>
    <property type="project" value="InterPro"/>
</dbReference>
<dbReference type="GeneID" id="73378984"/>
<dbReference type="Gene3D" id="3.40.50.1470">
    <property type="entry name" value="Peptidyl-tRNA hydrolase"/>
    <property type="match status" value="1"/>
</dbReference>
<dbReference type="RefSeq" id="XP_049181505.1">
    <property type="nucleotide sequence ID" value="XM_049322482.1"/>
</dbReference>
<dbReference type="SUPFAM" id="SSF53178">
    <property type="entry name" value="Peptidyl-tRNA hydrolase-like"/>
    <property type="match status" value="1"/>
</dbReference>
<evidence type="ECO:0000256" key="1">
    <source>
        <dbReference type="ARBA" id="ARBA00022555"/>
    </source>
</evidence>
<reference evidence="4" key="1">
    <citation type="journal article" date="2022" name="DNA Res.">
        <title>Genome analysis of five recently described species of the CUG-Ser clade uncovers Candida theae as a new hybrid lineage with pathogenic potential in the Candida parapsilosis species complex.</title>
        <authorList>
            <person name="Mixao V."/>
            <person name="Del Olmo V."/>
            <person name="Hegedusova E."/>
            <person name="Saus E."/>
            <person name="Pryszcz L."/>
            <person name="Cillingova A."/>
            <person name="Nosek J."/>
            <person name="Gabaldon T."/>
        </authorList>
    </citation>
    <scope>NUCLEOTIDE SEQUENCE</scope>
    <source>
        <strain evidence="4">CBS 10844</strain>
    </source>
</reference>
<proteinExistence type="predicted"/>
<keyword evidence="3" id="KW-0694">RNA-binding</keyword>
<keyword evidence="1" id="KW-0820">tRNA-binding</keyword>
<keyword evidence="2" id="KW-0378">Hydrolase</keyword>
<dbReference type="InterPro" id="IPR036416">
    <property type="entry name" value="Pept_tRNA_hydro_sf"/>
</dbReference>
<dbReference type="AlphaFoldDB" id="A0AAI9T0H6"/>
<protein>
    <recommendedName>
        <fullName evidence="6">Peptidyl-tRNA hydrolase</fullName>
    </recommendedName>
</protein>
<evidence type="ECO:0000313" key="5">
    <source>
        <dbReference type="Proteomes" id="UP001202479"/>
    </source>
</evidence>
<dbReference type="EMBL" id="JAHUZD010000027">
    <property type="protein sequence ID" value="KAI3405760.2"/>
    <property type="molecule type" value="Genomic_DNA"/>
</dbReference>
<dbReference type="GO" id="GO:0000049">
    <property type="term" value="F:tRNA binding"/>
    <property type="evidence" value="ECO:0007669"/>
    <property type="project" value="UniProtKB-KW"/>
</dbReference>
<comment type="caution">
    <text evidence="4">The sequence shown here is derived from an EMBL/GenBank/DDBJ whole genome shotgun (WGS) entry which is preliminary data.</text>
</comment>
<dbReference type="PANTHER" id="PTHR17224">
    <property type="entry name" value="PEPTIDYL-TRNA HYDROLASE"/>
    <property type="match status" value="1"/>
</dbReference>
<dbReference type="Pfam" id="PF01195">
    <property type="entry name" value="Pept_tRNA_hydro"/>
    <property type="match status" value="1"/>
</dbReference>
<evidence type="ECO:0000256" key="2">
    <source>
        <dbReference type="ARBA" id="ARBA00022801"/>
    </source>
</evidence>
<organism evidence="4 5">
    <name type="scientific">Candida oxycetoniae</name>
    <dbReference type="NCBI Taxonomy" id="497107"/>
    <lineage>
        <taxon>Eukaryota</taxon>
        <taxon>Fungi</taxon>
        <taxon>Dikarya</taxon>
        <taxon>Ascomycota</taxon>
        <taxon>Saccharomycotina</taxon>
        <taxon>Pichiomycetes</taxon>
        <taxon>Debaryomycetaceae</taxon>
        <taxon>Candida/Lodderomyces clade</taxon>
        <taxon>Candida</taxon>
    </lineage>
</organism>
<gene>
    <name evidence="4" type="ORF">KGF56_001367</name>
</gene>
<evidence type="ECO:0000313" key="4">
    <source>
        <dbReference type="EMBL" id="KAI3405760.2"/>
    </source>
</evidence>
<dbReference type="PANTHER" id="PTHR17224:SF1">
    <property type="entry name" value="PEPTIDYL-TRNA HYDROLASE"/>
    <property type="match status" value="1"/>
</dbReference>
<name>A0AAI9T0H6_9ASCO</name>
<dbReference type="Proteomes" id="UP001202479">
    <property type="component" value="Unassembled WGS sequence"/>
</dbReference>
<dbReference type="InterPro" id="IPR001328">
    <property type="entry name" value="Pept_tRNA_hydro"/>
</dbReference>
<accession>A0AAI9T0H6</accession>
<evidence type="ECO:0008006" key="6">
    <source>
        <dbReference type="Google" id="ProtNLM"/>
    </source>
</evidence>
<keyword evidence="5" id="KW-1185">Reference proteome</keyword>
<sequence length="205" mass="23007">MMTPVVLFSIGNPGPLNRHSTGHMVLKELMENYDIKQPVNKNLYAIASNEDSSLIFVKSNTYMNESSKAWLKLRDNEKIPTGAIVIVLYDDFENDIPKVKLSKFGKKSESHNGIKNLQSVMMQDDGVRFKFFKLGIGIGPKPSGANKASMSSWVLSPFTLQQKQLIVDKSLDLCITHLKEIASLDGEIDNIDKYNSRVIKKNISE</sequence>
<evidence type="ECO:0000256" key="3">
    <source>
        <dbReference type="ARBA" id="ARBA00022884"/>
    </source>
</evidence>